<evidence type="ECO:0000256" key="3">
    <source>
        <dbReference type="SAM" id="MobiDB-lite"/>
    </source>
</evidence>
<sequence>MTAGGRLARAGPGIGGPRDKEEGHMARTTRNPVVAAALALTVVAAAFAGWGGWSWYGAAHDDSLAFAQKRDDALAAGRQAVQNMNTLDHRDLKGGLDTWEDSATGDLHRQLVDGRREFERQIQEARTVTSAKVLSAALTELDDRAGRASVMVALRITVTAPKGEPARKESRMLGELTRTPQGWKLSALGQAPVGNTAAE</sequence>
<comment type="subcellular location">
    <subcellularLocation>
        <location evidence="1">Membrane</location>
    </subcellularLocation>
</comment>
<dbReference type="EMBL" id="CM000950">
    <property type="protein sequence ID" value="EFH30672.1"/>
    <property type="molecule type" value="Genomic_DNA"/>
</dbReference>
<dbReference type="HOGENOM" id="CLU_090655_1_0_11"/>
<organism evidence="5 6">
    <name type="scientific">Streptomyces pristinaespiralis (strain ATCC 25486 / DSM 40338 / CBS 914.69 / JCM 4507 / KCC S-0507 / NBRC 13074 / NRRL 2958 / 5647)</name>
    <dbReference type="NCBI Taxonomy" id="457429"/>
    <lineage>
        <taxon>Bacteria</taxon>
        <taxon>Bacillati</taxon>
        <taxon>Actinomycetota</taxon>
        <taxon>Actinomycetes</taxon>
        <taxon>Kitasatosporales</taxon>
        <taxon>Streptomycetaceae</taxon>
        <taxon>Streptomyces</taxon>
    </lineage>
</organism>
<accession>D6X818</accession>
<proteinExistence type="predicted"/>
<evidence type="ECO:0000256" key="1">
    <source>
        <dbReference type="ARBA" id="ARBA00004370"/>
    </source>
</evidence>
<dbReference type="Proteomes" id="UP000002805">
    <property type="component" value="Chromosome"/>
</dbReference>
<dbReference type="SUPFAM" id="SSF54427">
    <property type="entry name" value="NTF2-like"/>
    <property type="match status" value="1"/>
</dbReference>
<feature type="transmembrane region" description="Helical" evidence="4">
    <location>
        <begin position="33"/>
        <end position="56"/>
    </location>
</feature>
<name>D6X818_STRE2</name>
<keyword evidence="4" id="KW-1133">Transmembrane helix</keyword>
<evidence type="ECO:0000313" key="6">
    <source>
        <dbReference type="Proteomes" id="UP000002805"/>
    </source>
</evidence>
<dbReference type="InterPro" id="IPR032710">
    <property type="entry name" value="NTF2-like_dom_sf"/>
</dbReference>
<gene>
    <name evidence="5" type="ORF">SSDG_05888</name>
</gene>
<dbReference type="AlphaFoldDB" id="D6X818"/>
<dbReference type="PANTHER" id="PTHR37042">
    <property type="entry name" value="OUTER MEMBRANE PROTEIN RV1973"/>
    <property type="match status" value="1"/>
</dbReference>
<evidence type="ECO:0000256" key="2">
    <source>
        <dbReference type="ARBA" id="ARBA00023136"/>
    </source>
</evidence>
<evidence type="ECO:0008006" key="7">
    <source>
        <dbReference type="Google" id="ProtNLM"/>
    </source>
</evidence>
<dbReference type="GO" id="GO:0016020">
    <property type="term" value="C:membrane"/>
    <property type="evidence" value="ECO:0007669"/>
    <property type="project" value="UniProtKB-SubCell"/>
</dbReference>
<keyword evidence="6" id="KW-1185">Reference proteome</keyword>
<reference evidence="6" key="1">
    <citation type="submission" date="2008-02" db="EMBL/GenBank/DDBJ databases">
        <authorList>
            <consortium name="The Broad Institute Genome Sequencing Platform"/>
            <person name="Fischbach M."/>
            <person name="Ward D."/>
            <person name="Young S."/>
            <person name="Jaffe D."/>
            <person name="Gnerre S."/>
            <person name="Berlin A."/>
            <person name="Heiman D."/>
            <person name="Hepburn T."/>
            <person name="Sykes S."/>
            <person name="Alvarado L."/>
            <person name="Kodira C.D."/>
            <person name="Straight P."/>
            <person name="Clardy J."/>
            <person name="Hung D."/>
            <person name="Kolter R."/>
            <person name="Mekalanos J."/>
            <person name="Walker S."/>
            <person name="Walsh C.T."/>
            <person name="Lander E."/>
            <person name="Galagan J."/>
            <person name="Nusbaum C."/>
            <person name="Birren B."/>
        </authorList>
    </citation>
    <scope>NUCLEOTIDE SEQUENCE [LARGE SCALE GENOMIC DNA]</scope>
    <source>
        <strain evidence="6">ATCC 25486 / DSM 40338 / CBS 914.69 / JCM 4507 / NBRC 13074 / NRRL 2958 / 5647</strain>
    </source>
</reference>
<evidence type="ECO:0000256" key="4">
    <source>
        <dbReference type="SAM" id="Phobius"/>
    </source>
</evidence>
<keyword evidence="2 4" id="KW-0472">Membrane</keyword>
<dbReference type="PANTHER" id="PTHR37042:SF4">
    <property type="entry name" value="OUTER MEMBRANE PROTEIN RV1973"/>
    <property type="match status" value="1"/>
</dbReference>
<evidence type="ECO:0000313" key="5">
    <source>
        <dbReference type="EMBL" id="EFH30672.1"/>
    </source>
</evidence>
<reference evidence="6" key="2">
    <citation type="submission" date="2009-10" db="EMBL/GenBank/DDBJ databases">
        <title>The genome sequence of Streptomyces pristinaespiralis strain ATCC 25486.</title>
        <authorList>
            <consortium name="The Broad Institute Genome Sequencing Platform"/>
            <consortium name="Broad Institute Microbial Sequencing Center"/>
            <person name="Fischbach M."/>
            <person name="Godfrey P."/>
            <person name="Ward D."/>
            <person name="Young S."/>
            <person name="Zeng Q."/>
            <person name="Koehrsen M."/>
            <person name="Alvarado L."/>
            <person name="Berlin A.M."/>
            <person name="Bochicchio J."/>
            <person name="Borenstein D."/>
            <person name="Chapman S.B."/>
            <person name="Chen Z."/>
            <person name="Engels R."/>
            <person name="Freedman E."/>
            <person name="Gellesch M."/>
            <person name="Goldberg J."/>
            <person name="Griggs A."/>
            <person name="Gujja S."/>
            <person name="Heilman E.R."/>
            <person name="Heiman D.I."/>
            <person name="Hepburn T.A."/>
            <person name="Howarth C."/>
            <person name="Jen D."/>
            <person name="Larson L."/>
            <person name="Lewis B."/>
            <person name="Mehta T."/>
            <person name="Park D."/>
            <person name="Pearson M."/>
            <person name="Richards J."/>
            <person name="Roberts A."/>
            <person name="Saif S."/>
            <person name="Shea T.D."/>
            <person name="Shenoy N."/>
            <person name="Sisk P."/>
            <person name="Stolte C."/>
            <person name="Sykes S.N."/>
            <person name="Thomson T."/>
            <person name="Walk T."/>
            <person name="White J."/>
            <person name="Yandava C."/>
            <person name="Straight P."/>
            <person name="Clardy J."/>
            <person name="Hung D."/>
            <person name="Kolter R."/>
            <person name="Mekalanos J."/>
            <person name="Walker S."/>
            <person name="Walsh C.T."/>
            <person name="Wieland-Brown L.C."/>
            <person name="Haas B."/>
            <person name="Nusbaum C."/>
            <person name="Birren B."/>
        </authorList>
    </citation>
    <scope>NUCLEOTIDE SEQUENCE [LARGE SCALE GENOMIC DNA]</scope>
    <source>
        <strain evidence="6">ATCC 25486 / DSM 40338 / CBS 914.69 / JCM 4507 / NBRC 13074 / NRRL 2958 / 5647</strain>
    </source>
</reference>
<feature type="region of interest" description="Disordered" evidence="3">
    <location>
        <begin position="1"/>
        <end position="26"/>
    </location>
</feature>
<keyword evidence="4" id="KW-0812">Transmembrane</keyword>
<dbReference type="eggNOG" id="ENOG5033H7Y">
    <property type="taxonomic scope" value="Bacteria"/>
</dbReference>
<protein>
    <recommendedName>
        <fullName evidence="7">Mce-associated membrane protein</fullName>
    </recommendedName>
</protein>
<feature type="region of interest" description="Disordered" evidence="3">
    <location>
        <begin position="162"/>
        <end position="199"/>
    </location>
</feature>